<gene>
    <name evidence="2" type="ORF">I8748_05620</name>
</gene>
<dbReference type="Proteomes" id="UP000632766">
    <property type="component" value="Unassembled WGS sequence"/>
</dbReference>
<proteinExistence type="predicted"/>
<protein>
    <submittedName>
        <fullName evidence="2">Uncharacterized protein</fullName>
    </submittedName>
</protein>
<sequence>MDSFSPMNYYQQQAITAAAELDYELELAAAEAENTEDDSVQPSPQPENSVYNFNAILDGLLD</sequence>
<evidence type="ECO:0000313" key="2">
    <source>
        <dbReference type="EMBL" id="MBH8561662.1"/>
    </source>
</evidence>
<feature type="region of interest" description="Disordered" evidence="1">
    <location>
        <begin position="31"/>
        <end position="52"/>
    </location>
</feature>
<evidence type="ECO:0000256" key="1">
    <source>
        <dbReference type="SAM" id="MobiDB-lite"/>
    </source>
</evidence>
<comment type="caution">
    <text evidence="2">The sequence shown here is derived from an EMBL/GenBank/DDBJ whole genome shotgun (WGS) entry which is preliminary data.</text>
</comment>
<reference evidence="2 3" key="1">
    <citation type="journal article" date="2021" name="Int. J. Syst. Evol. Microbiol.">
        <title>Amazonocrinis nigriterrae gen. nov., sp. nov., Atlanticothrix silvestris gen. nov., sp. nov. and Dendronalium phyllosphericum gen. nov., sp. nov., nostocacean cyanobacteria from Brazilian environments.</title>
        <authorList>
            <person name="Alvarenga D.O."/>
            <person name="Andreote A.P.D."/>
            <person name="Branco L.H.Z."/>
            <person name="Delbaje E."/>
            <person name="Cruz R.B."/>
            <person name="Varani A.M."/>
            <person name="Fiore M.F."/>
        </authorList>
    </citation>
    <scope>NUCLEOTIDE SEQUENCE [LARGE SCALE GENOMIC DNA]</scope>
    <source>
        <strain evidence="2 3">CENA67</strain>
    </source>
</reference>
<organism evidence="2 3">
    <name type="scientific">Amazonocrinis nigriterrae CENA67</name>
    <dbReference type="NCBI Taxonomy" id="2794033"/>
    <lineage>
        <taxon>Bacteria</taxon>
        <taxon>Bacillati</taxon>
        <taxon>Cyanobacteriota</taxon>
        <taxon>Cyanophyceae</taxon>
        <taxon>Nostocales</taxon>
        <taxon>Nostocaceae</taxon>
        <taxon>Amazonocrinis</taxon>
        <taxon>Amazonocrinis nigriterrae</taxon>
    </lineage>
</organism>
<dbReference type="RefSeq" id="WP_198123667.1">
    <property type="nucleotide sequence ID" value="NZ_JAECZC010000007.1"/>
</dbReference>
<dbReference type="EMBL" id="JAECZC010000007">
    <property type="protein sequence ID" value="MBH8561662.1"/>
    <property type="molecule type" value="Genomic_DNA"/>
</dbReference>
<name>A0A8J7HQQ8_9NOST</name>
<feature type="compositionally biased region" description="Polar residues" evidence="1">
    <location>
        <begin position="40"/>
        <end position="52"/>
    </location>
</feature>
<dbReference type="AlphaFoldDB" id="A0A8J7HQQ8"/>
<evidence type="ECO:0000313" key="3">
    <source>
        <dbReference type="Proteomes" id="UP000632766"/>
    </source>
</evidence>
<keyword evidence="3" id="KW-1185">Reference proteome</keyword>
<accession>A0A8J7HQQ8</accession>